<comment type="catalytic activity">
    <reaction evidence="13">
        <text>2 nitric oxide + NADPH + 2 O2 = 2 nitrate + NADP(+) + H(+)</text>
        <dbReference type="Rhea" id="RHEA:19465"/>
        <dbReference type="ChEBI" id="CHEBI:15378"/>
        <dbReference type="ChEBI" id="CHEBI:15379"/>
        <dbReference type="ChEBI" id="CHEBI:16480"/>
        <dbReference type="ChEBI" id="CHEBI:17632"/>
        <dbReference type="ChEBI" id="CHEBI:57783"/>
        <dbReference type="ChEBI" id="CHEBI:58349"/>
        <dbReference type="EC" id="1.14.12.17"/>
    </reaction>
</comment>
<protein>
    <recommendedName>
        <fullName evidence="3">nitric oxide dioxygenase</fullName>
        <ecNumber evidence="3">1.14.12.17</ecNumber>
    </recommendedName>
</protein>
<dbReference type="CDD" id="cd06184">
    <property type="entry name" value="flavohem_like_fad_nad_binding"/>
    <property type="match status" value="1"/>
</dbReference>
<evidence type="ECO:0000256" key="14">
    <source>
        <dbReference type="RuleBase" id="RU000356"/>
    </source>
</evidence>
<evidence type="ECO:0000256" key="2">
    <source>
        <dbReference type="ARBA" id="ARBA00006401"/>
    </source>
</evidence>
<dbReference type="CDD" id="cd14782">
    <property type="entry name" value="FHb-globin_2"/>
    <property type="match status" value="1"/>
</dbReference>
<dbReference type="InterPro" id="IPR001433">
    <property type="entry name" value="OxRdtase_FAD/NAD-bd"/>
</dbReference>
<dbReference type="Gene3D" id="2.40.30.10">
    <property type="entry name" value="Translation factors"/>
    <property type="match status" value="1"/>
</dbReference>
<gene>
    <name evidence="17" type="ORF">FHR38_006293</name>
</gene>
<dbReference type="GO" id="GO:0051537">
    <property type="term" value="F:2 iron, 2 sulfur cluster binding"/>
    <property type="evidence" value="ECO:0007669"/>
    <property type="project" value="UniProtKB-KW"/>
</dbReference>
<dbReference type="Pfam" id="PF00042">
    <property type="entry name" value="Globin"/>
    <property type="match status" value="1"/>
</dbReference>
<keyword evidence="11" id="KW-0520">NAD</keyword>
<keyword evidence="6" id="KW-0001">2Fe-2S</keyword>
<dbReference type="Pfam" id="PF00970">
    <property type="entry name" value="FAD_binding_6"/>
    <property type="match status" value="1"/>
</dbReference>
<keyword evidence="9" id="KW-0408">Iron</keyword>
<dbReference type="InterPro" id="IPR009050">
    <property type="entry name" value="Globin-like_sf"/>
</dbReference>
<evidence type="ECO:0000256" key="6">
    <source>
        <dbReference type="ARBA" id="ARBA00022714"/>
    </source>
</evidence>
<dbReference type="PROSITE" id="PS51384">
    <property type="entry name" value="FAD_FR"/>
    <property type="match status" value="1"/>
</dbReference>
<dbReference type="GO" id="GO:0005344">
    <property type="term" value="F:oxygen carrier activity"/>
    <property type="evidence" value="ECO:0007669"/>
    <property type="project" value="UniProtKB-KW"/>
</dbReference>
<evidence type="ECO:0000256" key="13">
    <source>
        <dbReference type="ARBA" id="ARBA00049433"/>
    </source>
</evidence>
<keyword evidence="18" id="KW-1185">Reference proteome</keyword>
<dbReference type="InterPro" id="IPR012292">
    <property type="entry name" value="Globin/Proto"/>
</dbReference>
<comment type="similarity">
    <text evidence="14">Belongs to the globin family.</text>
</comment>
<evidence type="ECO:0000256" key="5">
    <source>
        <dbReference type="ARBA" id="ARBA00022621"/>
    </source>
</evidence>
<dbReference type="GO" id="GO:0046210">
    <property type="term" value="P:nitric oxide catabolic process"/>
    <property type="evidence" value="ECO:0007669"/>
    <property type="project" value="TreeGrafter"/>
</dbReference>
<dbReference type="PANTHER" id="PTHR43396:SF3">
    <property type="entry name" value="FLAVOHEMOPROTEIN"/>
    <property type="match status" value="1"/>
</dbReference>
<reference evidence="17 18" key="1">
    <citation type="submission" date="2020-08" db="EMBL/GenBank/DDBJ databases">
        <title>Sequencing the genomes of 1000 actinobacteria strains.</title>
        <authorList>
            <person name="Klenk H.-P."/>
        </authorList>
    </citation>
    <scope>NUCLEOTIDE SEQUENCE [LARGE SCALE GENOMIC DNA]</scope>
    <source>
        <strain evidence="17 18">DSM 45886</strain>
    </source>
</reference>
<accession>A0A7W7SX14</accession>
<evidence type="ECO:0000256" key="12">
    <source>
        <dbReference type="ARBA" id="ARBA00048649"/>
    </source>
</evidence>
<evidence type="ECO:0000256" key="9">
    <source>
        <dbReference type="ARBA" id="ARBA00023004"/>
    </source>
</evidence>
<comment type="caution">
    <text evidence="17">The sequence shown here is derived from an EMBL/GenBank/DDBJ whole genome shotgun (WGS) entry which is preliminary data.</text>
</comment>
<evidence type="ECO:0000256" key="1">
    <source>
        <dbReference type="ARBA" id="ARBA00001970"/>
    </source>
</evidence>
<dbReference type="Gene3D" id="1.10.490.10">
    <property type="entry name" value="Globins"/>
    <property type="match status" value="1"/>
</dbReference>
<dbReference type="RefSeq" id="WP_312882509.1">
    <property type="nucleotide sequence ID" value="NZ_JACHJW010000001.1"/>
</dbReference>
<comment type="similarity">
    <text evidence="2">In the C-terminal section; belongs to the flavoprotein pyridine nucleotide cytochrome reductase family.</text>
</comment>
<keyword evidence="7" id="KW-0479">Metal-binding</keyword>
<dbReference type="PANTHER" id="PTHR43396">
    <property type="entry name" value="FLAVOHEMOPROTEIN"/>
    <property type="match status" value="1"/>
</dbReference>
<dbReference type="EMBL" id="JACHJW010000001">
    <property type="protein sequence ID" value="MBB4962560.1"/>
    <property type="molecule type" value="Genomic_DNA"/>
</dbReference>
<dbReference type="InterPro" id="IPR017927">
    <property type="entry name" value="FAD-bd_FR_type"/>
</dbReference>
<dbReference type="GO" id="GO:0046872">
    <property type="term" value="F:metal ion binding"/>
    <property type="evidence" value="ECO:0007669"/>
    <property type="project" value="UniProtKB-KW"/>
</dbReference>
<dbReference type="GO" id="GO:0020037">
    <property type="term" value="F:heme binding"/>
    <property type="evidence" value="ECO:0007669"/>
    <property type="project" value="InterPro"/>
</dbReference>
<evidence type="ECO:0000313" key="17">
    <source>
        <dbReference type="EMBL" id="MBB4962560.1"/>
    </source>
</evidence>
<dbReference type="Gene3D" id="3.40.50.80">
    <property type="entry name" value="Nucleotide-binding domain of ferredoxin-NADP reductase (FNR) module"/>
    <property type="match status" value="1"/>
</dbReference>
<dbReference type="SUPFAM" id="SSF46458">
    <property type="entry name" value="Globin-like"/>
    <property type="match status" value="1"/>
</dbReference>
<keyword evidence="10" id="KW-0411">Iron-sulfur</keyword>
<comment type="catalytic activity">
    <reaction evidence="12">
        <text>2 nitric oxide + NADH + 2 O2 = 2 nitrate + NAD(+) + H(+)</text>
        <dbReference type="Rhea" id="RHEA:19469"/>
        <dbReference type="ChEBI" id="CHEBI:15378"/>
        <dbReference type="ChEBI" id="CHEBI:15379"/>
        <dbReference type="ChEBI" id="CHEBI:16480"/>
        <dbReference type="ChEBI" id="CHEBI:17632"/>
        <dbReference type="ChEBI" id="CHEBI:57540"/>
        <dbReference type="ChEBI" id="CHEBI:57945"/>
        <dbReference type="EC" id="1.14.12.17"/>
    </reaction>
</comment>
<evidence type="ECO:0000256" key="4">
    <source>
        <dbReference type="ARBA" id="ARBA00022617"/>
    </source>
</evidence>
<evidence type="ECO:0000313" key="18">
    <source>
        <dbReference type="Proteomes" id="UP000578819"/>
    </source>
</evidence>
<evidence type="ECO:0000256" key="11">
    <source>
        <dbReference type="ARBA" id="ARBA00023027"/>
    </source>
</evidence>
<dbReference type="EC" id="1.14.12.17" evidence="3"/>
<evidence type="ECO:0000259" key="16">
    <source>
        <dbReference type="PROSITE" id="PS51384"/>
    </source>
</evidence>
<dbReference type="GO" id="GO:0008941">
    <property type="term" value="F:nitric oxide dioxygenase NAD(P)H activity"/>
    <property type="evidence" value="ECO:0007669"/>
    <property type="project" value="UniProtKB-EC"/>
</dbReference>
<comment type="cofactor">
    <cofactor evidence="1">
        <name>heme b</name>
        <dbReference type="ChEBI" id="CHEBI:60344"/>
    </cofactor>
</comment>
<dbReference type="AlphaFoldDB" id="A0A7W7SX14"/>
<sequence length="404" mass="43604">MLTATSAAIVTATLPLLKAHGEEVTGHFYQRMFAENPELLNLFNRGNQATGQQRQALAASVVAYAERLVGDTAAPWNAILDRIAHKHASLGITPAQYTIVGRNLIAAVGEVLGEAVTPEIAAAWDETYWLMACELVARESRLYHTAGVGLDVDVWHSWRVTGRTDETGDVVSFRLAPADGTPAPSFTPGQYVSVAVDLTEDDQQIRQYSLSGRPGAAEWQITVKRIRATADSPAGAVSTYLHEQVSVGDTLRLSPAFGEVSAVAGDGPLVLISAGIGLTPAMSALEYVAETTPDRAVLLAHADRSESHHALRQHLPRFLEQLPNLRVNLWYEDVTSDCWLPTAQVKAGWIDPDLIPLEVASEVDVHLCGPLPFMTLVRGNLLTRGVPVERIGYEVFGPGMLHGA</sequence>
<evidence type="ECO:0000256" key="10">
    <source>
        <dbReference type="ARBA" id="ARBA00023014"/>
    </source>
</evidence>
<dbReference type="Proteomes" id="UP000578819">
    <property type="component" value="Unassembled WGS sequence"/>
</dbReference>
<keyword evidence="5 14" id="KW-0561">Oxygen transport</keyword>
<dbReference type="InterPro" id="IPR039261">
    <property type="entry name" value="FNR_nucleotide-bd"/>
</dbReference>
<keyword evidence="17" id="KW-0560">Oxidoreductase</keyword>
<dbReference type="FunFam" id="1.10.490.10:FF:000003">
    <property type="entry name" value="Flavohemoprotein"/>
    <property type="match status" value="1"/>
</dbReference>
<dbReference type="Pfam" id="PF00175">
    <property type="entry name" value="NAD_binding_1"/>
    <property type="match status" value="1"/>
</dbReference>
<dbReference type="SUPFAM" id="SSF63380">
    <property type="entry name" value="Riboflavin synthase domain-like"/>
    <property type="match status" value="1"/>
</dbReference>
<dbReference type="GO" id="GO:0071949">
    <property type="term" value="F:FAD binding"/>
    <property type="evidence" value="ECO:0007669"/>
    <property type="project" value="TreeGrafter"/>
</dbReference>
<dbReference type="PRINTS" id="PR00410">
    <property type="entry name" value="PHEHYDRXLASE"/>
</dbReference>
<evidence type="ECO:0000256" key="3">
    <source>
        <dbReference type="ARBA" id="ARBA00012229"/>
    </source>
</evidence>
<dbReference type="GO" id="GO:0019825">
    <property type="term" value="F:oxygen binding"/>
    <property type="evidence" value="ECO:0007669"/>
    <property type="project" value="InterPro"/>
</dbReference>
<evidence type="ECO:0000256" key="8">
    <source>
        <dbReference type="ARBA" id="ARBA00022857"/>
    </source>
</evidence>
<evidence type="ECO:0000256" key="7">
    <source>
        <dbReference type="ARBA" id="ARBA00022723"/>
    </source>
</evidence>
<organism evidence="17 18">
    <name type="scientific">Micromonospora polyrhachis</name>
    <dbReference type="NCBI Taxonomy" id="1282883"/>
    <lineage>
        <taxon>Bacteria</taxon>
        <taxon>Bacillati</taxon>
        <taxon>Actinomycetota</taxon>
        <taxon>Actinomycetes</taxon>
        <taxon>Micromonosporales</taxon>
        <taxon>Micromonosporaceae</taxon>
        <taxon>Micromonospora</taxon>
    </lineage>
</organism>
<dbReference type="PROSITE" id="PS01033">
    <property type="entry name" value="GLOBIN"/>
    <property type="match status" value="1"/>
</dbReference>
<proteinExistence type="inferred from homology"/>
<keyword evidence="14" id="KW-0813">Transport</keyword>
<feature type="domain" description="Globin" evidence="15">
    <location>
        <begin position="1"/>
        <end position="140"/>
    </location>
</feature>
<dbReference type="InterPro" id="IPR008333">
    <property type="entry name" value="Cbr1-like_FAD-bd_dom"/>
</dbReference>
<evidence type="ECO:0000259" key="15">
    <source>
        <dbReference type="PROSITE" id="PS01033"/>
    </source>
</evidence>
<keyword evidence="8" id="KW-0521">NADP</keyword>
<feature type="domain" description="FAD-binding FR-type" evidence="16">
    <location>
        <begin position="153"/>
        <end position="263"/>
    </location>
</feature>
<keyword evidence="4 14" id="KW-0349">Heme</keyword>
<dbReference type="InterPro" id="IPR017938">
    <property type="entry name" value="Riboflavin_synthase-like_b-brl"/>
</dbReference>
<keyword evidence="17" id="KW-0223">Dioxygenase</keyword>
<name>A0A7W7SX14_9ACTN</name>
<dbReference type="GO" id="GO:0071500">
    <property type="term" value="P:cellular response to nitrosative stress"/>
    <property type="evidence" value="ECO:0007669"/>
    <property type="project" value="TreeGrafter"/>
</dbReference>
<dbReference type="InterPro" id="IPR000971">
    <property type="entry name" value="Globin"/>
</dbReference>
<dbReference type="SUPFAM" id="SSF52343">
    <property type="entry name" value="Ferredoxin reductase-like, C-terminal NADP-linked domain"/>
    <property type="match status" value="1"/>
</dbReference>